<accession>A0A5M3PU30</accession>
<dbReference type="SMART" id="SM00086">
    <property type="entry name" value="PAC"/>
    <property type="match status" value="2"/>
</dbReference>
<evidence type="ECO:0000313" key="8">
    <source>
        <dbReference type="EMBL" id="GBO86358.1"/>
    </source>
</evidence>
<feature type="domain" description="GGDEF" evidence="7">
    <location>
        <begin position="274"/>
        <end position="408"/>
    </location>
</feature>
<dbReference type="InterPro" id="IPR001633">
    <property type="entry name" value="EAL_dom"/>
</dbReference>
<dbReference type="Pfam" id="PF08448">
    <property type="entry name" value="PAS_4"/>
    <property type="match status" value="1"/>
</dbReference>
<dbReference type="Proteomes" id="UP000387223">
    <property type="component" value="Unassembled WGS sequence"/>
</dbReference>
<sequence length="683" mass="75619">MDRLSPSVFAGLLTVNGVLTYANKAALDAIGARAEDVLGRPFDSTPWWRFSEQGRQRLRESIRAAGRGLASRFDVPILDVNGRVRTMDFTLHPVYDDNGNVIHLVPSARDITECRQAEQELRLTQFAVDHARGAMFQIDAEGRVRYANRAACHMLGYDRENLTGRLLSDIDPTMTETAWREHLHELQVQGSVRLESVARRSDGTLIPIEVTATYIEYEGEPVSFAYVDDLTTHRATEERIHFLIRFDGLTRLPNRTALHERLAQAIESAQLSNSSVALLIVGLDRLGLINDALGHAGGDEVLRATAERLSGCVETHGTVARIGGDEFAIMYTAETQQDLQAEYWVQRILESVSEPLRINGQEVCITCSIGFAAYPSDGTDSGELFKNATSALRRAKDRGRNMHQAYATMAGNRDPERLSLEAALRGALKQGEFSVHYQPRIDVDTGAPVGAEALLRWHHPDMGMISPARFIPIAEETGLIESIGEWVLRAACEQNRLWRESGLKPGRIGVNLSARQFRHADLALRVVQLLKETGLNPEHLELELTESMLMEDVDAAIATMTCLKDYGVSIALDDFGTGYSGLSYLKRFPIDTLKIDQSFVREITSDPASAAIADAIIAMAHRLSLDVIAEGVETPEQCRLLRESGCRLMQGYLFARPVPAEDLTKLLPARDDCSASRGIPIFN</sequence>
<evidence type="ECO:0000259" key="5">
    <source>
        <dbReference type="PROSITE" id="PS50113"/>
    </source>
</evidence>
<dbReference type="NCBIfam" id="TIGR00254">
    <property type="entry name" value="GGDEF"/>
    <property type="match status" value="1"/>
</dbReference>
<dbReference type="PROSITE" id="PS50883">
    <property type="entry name" value="EAL"/>
    <property type="match status" value="1"/>
</dbReference>
<dbReference type="Pfam" id="PF00563">
    <property type="entry name" value="EAL"/>
    <property type="match status" value="1"/>
</dbReference>
<dbReference type="PANTHER" id="PTHR44757:SF2">
    <property type="entry name" value="BIOFILM ARCHITECTURE MAINTENANCE PROTEIN MBAA"/>
    <property type="match status" value="1"/>
</dbReference>
<dbReference type="Pfam" id="PF00989">
    <property type="entry name" value="PAS"/>
    <property type="match status" value="1"/>
</dbReference>
<evidence type="ECO:0000313" key="9">
    <source>
        <dbReference type="Proteomes" id="UP000387223"/>
    </source>
</evidence>
<dbReference type="EMBL" id="BGZI01000001">
    <property type="protein sequence ID" value="GBO86358.1"/>
    <property type="molecule type" value="Genomic_DNA"/>
</dbReference>
<dbReference type="InterPro" id="IPR029787">
    <property type="entry name" value="Nucleotide_cyclase"/>
</dbReference>
<dbReference type="GO" id="GO:0071111">
    <property type="term" value="F:cyclic-guanylate-specific phosphodiesterase activity"/>
    <property type="evidence" value="ECO:0007669"/>
    <property type="project" value="UniProtKB-EC"/>
</dbReference>
<dbReference type="CDD" id="cd01949">
    <property type="entry name" value="GGDEF"/>
    <property type="match status" value="1"/>
</dbReference>
<organism evidence="8 9">
    <name type="scientific">Marinobacter salsuginis</name>
    <dbReference type="NCBI Taxonomy" id="418719"/>
    <lineage>
        <taxon>Bacteria</taxon>
        <taxon>Pseudomonadati</taxon>
        <taxon>Pseudomonadota</taxon>
        <taxon>Gammaproteobacteria</taxon>
        <taxon>Pseudomonadales</taxon>
        <taxon>Marinobacteraceae</taxon>
        <taxon>Marinobacter</taxon>
    </lineage>
</organism>
<evidence type="ECO:0000259" key="6">
    <source>
        <dbReference type="PROSITE" id="PS50883"/>
    </source>
</evidence>
<protein>
    <recommendedName>
        <fullName evidence="1">cyclic-guanylate-specific phosphodiesterase</fullName>
        <ecNumber evidence="1">3.1.4.52</ecNumber>
    </recommendedName>
</protein>
<dbReference type="CDD" id="cd01948">
    <property type="entry name" value="EAL"/>
    <property type="match status" value="1"/>
</dbReference>
<dbReference type="InterPro" id="IPR043128">
    <property type="entry name" value="Rev_trsase/Diguanyl_cyclase"/>
</dbReference>
<dbReference type="FunFam" id="3.20.20.450:FF:000001">
    <property type="entry name" value="Cyclic di-GMP phosphodiesterase yahA"/>
    <property type="match status" value="1"/>
</dbReference>
<dbReference type="SUPFAM" id="SSF55073">
    <property type="entry name" value="Nucleotide cyclase"/>
    <property type="match status" value="1"/>
</dbReference>
<dbReference type="PROSITE" id="PS50113">
    <property type="entry name" value="PAC"/>
    <property type="match status" value="1"/>
</dbReference>
<dbReference type="InterPro" id="IPR000700">
    <property type="entry name" value="PAS-assoc_C"/>
</dbReference>
<dbReference type="GO" id="GO:0016301">
    <property type="term" value="F:kinase activity"/>
    <property type="evidence" value="ECO:0007669"/>
    <property type="project" value="UniProtKB-KW"/>
</dbReference>
<keyword evidence="3" id="KW-0808">Transferase</keyword>
<dbReference type="Pfam" id="PF00990">
    <property type="entry name" value="GGDEF"/>
    <property type="match status" value="1"/>
</dbReference>
<dbReference type="GO" id="GO:0006355">
    <property type="term" value="P:regulation of DNA-templated transcription"/>
    <property type="evidence" value="ECO:0007669"/>
    <property type="project" value="InterPro"/>
</dbReference>
<dbReference type="SUPFAM" id="SSF141868">
    <property type="entry name" value="EAL domain-like"/>
    <property type="match status" value="1"/>
</dbReference>
<dbReference type="SMART" id="SM00052">
    <property type="entry name" value="EAL"/>
    <property type="match status" value="1"/>
</dbReference>
<dbReference type="InterPro" id="IPR001610">
    <property type="entry name" value="PAC"/>
</dbReference>
<feature type="domain" description="EAL" evidence="6">
    <location>
        <begin position="417"/>
        <end position="671"/>
    </location>
</feature>
<gene>
    <name evidence="8" type="ORF">MSSD14B_00260</name>
</gene>
<dbReference type="EC" id="3.1.4.52" evidence="1"/>
<dbReference type="SMART" id="SM00267">
    <property type="entry name" value="GGDEF"/>
    <property type="match status" value="1"/>
</dbReference>
<dbReference type="InterPro" id="IPR013767">
    <property type="entry name" value="PAS_fold"/>
</dbReference>
<name>A0A5M3PU30_9GAMM</name>
<dbReference type="Gene3D" id="3.30.450.20">
    <property type="entry name" value="PAS domain"/>
    <property type="match status" value="2"/>
</dbReference>
<dbReference type="CDD" id="cd00130">
    <property type="entry name" value="PAS"/>
    <property type="match status" value="2"/>
</dbReference>
<dbReference type="SMART" id="SM00091">
    <property type="entry name" value="PAS"/>
    <property type="match status" value="2"/>
</dbReference>
<dbReference type="PROSITE" id="PS50887">
    <property type="entry name" value="GGDEF"/>
    <property type="match status" value="1"/>
</dbReference>
<dbReference type="InterPro" id="IPR000160">
    <property type="entry name" value="GGDEF_dom"/>
</dbReference>
<keyword evidence="3" id="KW-0418">Kinase</keyword>
<dbReference type="InterPro" id="IPR000014">
    <property type="entry name" value="PAS"/>
</dbReference>
<dbReference type="PANTHER" id="PTHR44757">
    <property type="entry name" value="DIGUANYLATE CYCLASE DGCP"/>
    <property type="match status" value="1"/>
</dbReference>
<dbReference type="PROSITE" id="PS50112">
    <property type="entry name" value="PAS"/>
    <property type="match status" value="1"/>
</dbReference>
<keyword evidence="2" id="KW-0973">c-di-GMP</keyword>
<dbReference type="InterPro" id="IPR013656">
    <property type="entry name" value="PAS_4"/>
</dbReference>
<feature type="domain" description="PAC" evidence="5">
    <location>
        <begin position="71"/>
        <end position="123"/>
    </location>
</feature>
<evidence type="ECO:0000259" key="7">
    <source>
        <dbReference type="PROSITE" id="PS50887"/>
    </source>
</evidence>
<evidence type="ECO:0000256" key="1">
    <source>
        <dbReference type="ARBA" id="ARBA00012282"/>
    </source>
</evidence>
<dbReference type="InterPro" id="IPR035965">
    <property type="entry name" value="PAS-like_dom_sf"/>
</dbReference>
<dbReference type="AlphaFoldDB" id="A0A5M3PU30"/>
<dbReference type="InterPro" id="IPR052155">
    <property type="entry name" value="Biofilm_reg_signaling"/>
</dbReference>
<dbReference type="Gene3D" id="3.30.70.270">
    <property type="match status" value="1"/>
</dbReference>
<dbReference type="Gene3D" id="3.20.20.450">
    <property type="entry name" value="EAL domain"/>
    <property type="match status" value="1"/>
</dbReference>
<dbReference type="SUPFAM" id="SSF55785">
    <property type="entry name" value="PYP-like sensor domain (PAS domain)"/>
    <property type="match status" value="2"/>
</dbReference>
<evidence type="ECO:0000256" key="2">
    <source>
        <dbReference type="ARBA" id="ARBA00022636"/>
    </source>
</evidence>
<feature type="domain" description="PAS" evidence="4">
    <location>
        <begin position="120"/>
        <end position="165"/>
    </location>
</feature>
<dbReference type="InterPro" id="IPR035919">
    <property type="entry name" value="EAL_sf"/>
</dbReference>
<reference evidence="8 9" key="1">
    <citation type="journal article" date="2019" name="J. Gen. Appl. Microbiol.">
        <title>Aerobic degradation of cis-dichloroethene by the marine bacterium Marinobacter salsuginis strain 5N-3.</title>
        <authorList>
            <person name="Inoue Y."/>
            <person name="Fukunaga Y."/>
            <person name="Katsumata H."/>
            <person name="Ohji S."/>
            <person name="Hosoyama A."/>
            <person name="Mori K."/>
            <person name="Ando K."/>
        </authorList>
    </citation>
    <scope>NUCLEOTIDE SEQUENCE [LARGE SCALE GENOMIC DNA]</scope>
    <source>
        <strain evidence="8 9">NBRC 109114</strain>
    </source>
</reference>
<evidence type="ECO:0000259" key="4">
    <source>
        <dbReference type="PROSITE" id="PS50112"/>
    </source>
</evidence>
<proteinExistence type="predicted"/>
<comment type="caution">
    <text evidence="8">The sequence shown here is derived from an EMBL/GenBank/DDBJ whole genome shotgun (WGS) entry which is preliminary data.</text>
</comment>
<dbReference type="NCBIfam" id="TIGR00229">
    <property type="entry name" value="sensory_box"/>
    <property type="match status" value="2"/>
</dbReference>
<evidence type="ECO:0000256" key="3">
    <source>
        <dbReference type="ARBA" id="ARBA00022777"/>
    </source>
</evidence>